<dbReference type="InterPro" id="IPR001867">
    <property type="entry name" value="OmpR/PhoB-type_DNA-bd"/>
</dbReference>
<reference evidence="13" key="1">
    <citation type="submission" date="2018-03" db="EMBL/GenBank/DDBJ databases">
        <title>A comparative analysis of the Nautiliaceae.</title>
        <authorList>
            <person name="Grosche A."/>
            <person name="Smedile F."/>
            <person name="Vetriani C."/>
        </authorList>
    </citation>
    <scope>NUCLEOTIDE SEQUENCE [LARGE SCALE GENOMIC DNA]</scope>
    <source>
        <strain evidence="13">TB6</strain>
    </source>
</reference>
<evidence type="ECO:0000313" key="13">
    <source>
        <dbReference type="Proteomes" id="UP000298805"/>
    </source>
</evidence>
<dbReference type="GO" id="GO:0005829">
    <property type="term" value="C:cytosol"/>
    <property type="evidence" value="ECO:0007669"/>
    <property type="project" value="TreeGrafter"/>
</dbReference>
<evidence type="ECO:0000256" key="4">
    <source>
        <dbReference type="ARBA" id="ARBA00023125"/>
    </source>
</evidence>
<keyword evidence="5" id="KW-0804">Transcription</keyword>
<dbReference type="CDD" id="cd00383">
    <property type="entry name" value="trans_reg_C"/>
    <property type="match status" value="1"/>
</dbReference>
<feature type="modified residue" description="4-aspartylphosphate" evidence="6">
    <location>
        <position position="51"/>
    </location>
</feature>
<evidence type="ECO:0000313" key="10">
    <source>
        <dbReference type="EMBL" id="QCI28011.1"/>
    </source>
</evidence>
<reference evidence="10" key="3">
    <citation type="submission" date="2019-06" db="EMBL/GenBank/DDBJ databases">
        <title>A comparative analysis of the Nautiliaceae.</title>
        <authorList>
            <person name="Grosche A."/>
            <person name="Smedile F."/>
            <person name="Vetriani C."/>
        </authorList>
    </citation>
    <scope>NUCLEOTIDE SEQUENCE</scope>
    <source>
        <strain evidence="10">TB6</strain>
    </source>
</reference>
<dbReference type="GO" id="GO:0000156">
    <property type="term" value="F:phosphorelay response regulator activity"/>
    <property type="evidence" value="ECO:0007669"/>
    <property type="project" value="TreeGrafter"/>
</dbReference>
<dbReference type="CDD" id="cd17574">
    <property type="entry name" value="REC_OmpR"/>
    <property type="match status" value="1"/>
</dbReference>
<dbReference type="EMBL" id="CP027432">
    <property type="protein sequence ID" value="QCI28011.1"/>
    <property type="molecule type" value="Genomic_DNA"/>
</dbReference>
<evidence type="ECO:0000259" key="9">
    <source>
        <dbReference type="PROSITE" id="PS51755"/>
    </source>
</evidence>
<protein>
    <submittedName>
        <fullName evidence="11">DNA-binding response OmpR family regulator</fullName>
    </submittedName>
    <submittedName>
        <fullName evidence="10">Response regulator transcription factor</fullName>
    </submittedName>
</protein>
<keyword evidence="13" id="KW-1185">Reference proteome</keyword>
<dbReference type="AlphaFoldDB" id="A0AAJ4RCF0"/>
<gene>
    <name evidence="10" type="ORF">C6V80_03240</name>
    <name evidence="11" type="ORF">EDC58_0777</name>
</gene>
<dbReference type="InterPro" id="IPR039420">
    <property type="entry name" value="WalR-like"/>
</dbReference>
<dbReference type="Proteomes" id="UP000298805">
    <property type="component" value="Chromosome"/>
</dbReference>
<dbReference type="SUPFAM" id="SSF52172">
    <property type="entry name" value="CheY-like"/>
    <property type="match status" value="1"/>
</dbReference>
<dbReference type="GO" id="GO:0032993">
    <property type="term" value="C:protein-DNA complex"/>
    <property type="evidence" value="ECO:0007669"/>
    <property type="project" value="TreeGrafter"/>
</dbReference>
<evidence type="ECO:0000256" key="5">
    <source>
        <dbReference type="ARBA" id="ARBA00023163"/>
    </source>
</evidence>
<keyword evidence="1 6" id="KW-0597">Phosphoprotein</keyword>
<evidence type="ECO:0000256" key="2">
    <source>
        <dbReference type="ARBA" id="ARBA00023012"/>
    </source>
</evidence>
<dbReference type="GO" id="GO:0006355">
    <property type="term" value="P:regulation of DNA-templated transcription"/>
    <property type="evidence" value="ECO:0007669"/>
    <property type="project" value="InterPro"/>
</dbReference>
<accession>A0AAJ4RCF0</accession>
<dbReference type="EMBL" id="RJVK01000002">
    <property type="protein sequence ID" value="ROR39802.1"/>
    <property type="molecule type" value="Genomic_DNA"/>
</dbReference>
<dbReference type="SMART" id="SM00448">
    <property type="entry name" value="REC"/>
    <property type="match status" value="1"/>
</dbReference>
<organism evidence="11 12">
    <name type="scientific">Caminibacter pacificus</name>
    <dbReference type="NCBI Taxonomy" id="1424653"/>
    <lineage>
        <taxon>Bacteria</taxon>
        <taxon>Pseudomonadati</taxon>
        <taxon>Campylobacterota</taxon>
        <taxon>Epsilonproteobacteria</taxon>
        <taxon>Nautiliales</taxon>
        <taxon>Nautiliaceae</taxon>
        <taxon>Caminibacter</taxon>
    </lineage>
</organism>
<evidence type="ECO:0000256" key="6">
    <source>
        <dbReference type="PROSITE-ProRule" id="PRU00169"/>
    </source>
</evidence>
<dbReference type="Gene3D" id="3.40.50.2300">
    <property type="match status" value="1"/>
</dbReference>
<dbReference type="Proteomes" id="UP000272781">
    <property type="component" value="Unassembled WGS sequence"/>
</dbReference>
<evidence type="ECO:0000256" key="1">
    <source>
        <dbReference type="ARBA" id="ARBA00022553"/>
    </source>
</evidence>
<evidence type="ECO:0000259" key="8">
    <source>
        <dbReference type="PROSITE" id="PS50110"/>
    </source>
</evidence>
<keyword evidence="2" id="KW-0902">Two-component regulatory system</keyword>
<dbReference type="Pfam" id="PF00072">
    <property type="entry name" value="Response_reg"/>
    <property type="match status" value="1"/>
</dbReference>
<dbReference type="Gene3D" id="1.10.10.10">
    <property type="entry name" value="Winged helix-like DNA-binding domain superfamily/Winged helix DNA-binding domain"/>
    <property type="match status" value="1"/>
</dbReference>
<dbReference type="InterPro" id="IPR001789">
    <property type="entry name" value="Sig_transdc_resp-reg_receiver"/>
</dbReference>
<sequence>MNILIVEDDYDLHDTIKDFLELQGFKCDSAFDGKSAVEKIYEKDFDVVILDVKLPEMNGFEVAKRVREFSKVPIIFLTSLDGEKDVEKGFLSGGDDYIRKPFSLKELKLRIDAIIKRVYGDSERVKIRDFEFDLKNMTLYKDGKEVHLKPKHAKLLKFFIKNKNQVVSKDEIFNAIYDYDEEVNENSLRVFIKDLRNILGKDSIETLKDRGYRFVG</sequence>
<proteinExistence type="predicted"/>
<feature type="domain" description="Response regulatory" evidence="8">
    <location>
        <begin position="2"/>
        <end position="115"/>
    </location>
</feature>
<evidence type="ECO:0000313" key="11">
    <source>
        <dbReference type="EMBL" id="ROR39802.1"/>
    </source>
</evidence>
<dbReference type="PROSITE" id="PS50110">
    <property type="entry name" value="RESPONSE_REGULATORY"/>
    <property type="match status" value="1"/>
</dbReference>
<dbReference type="SMART" id="SM00862">
    <property type="entry name" value="Trans_reg_C"/>
    <property type="match status" value="1"/>
</dbReference>
<evidence type="ECO:0000313" key="12">
    <source>
        <dbReference type="Proteomes" id="UP000272781"/>
    </source>
</evidence>
<evidence type="ECO:0000256" key="7">
    <source>
        <dbReference type="PROSITE-ProRule" id="PRU01091"/>
    </source>
</evidence>
<name>A0AAJ4RCF0_9BACT</name>
<feature type="DNA-binding region" description="OmpR/PhoB-type" evidence="7">
    <location>
        <begin position="122"/>
        <end position="216"/>
    </location>
</feature>
<feature type="domain" description="OmpR/PhoB-type" evidence="9">
    <location>
        <begin position="122"/>
        <end position="216"/>
    </location>
</feature>
<keyword evidence="3" id="KW-0805">Transcription regulation</keyword>
<dbReference type="RefSeq" id="WP_123352195.1">
    <property type="nucleotide sequence ID" value="NZ_CP027432.2"/>
</dbReference>
<dbReference type="InterPro" id="IPR011006">
    <property type="entry name" value="CheY-like_superfamily"/>
</dbReference>
<evidence type="ECO:0000256" key="3">
    <source>
        <dbReference type="ARBA" id="ARBA00023015"/>
    </source>
</evidence>
<dbReference type="PROSITE" id="PS51755">
    <property type="entry name" value="OMPR_PHOB"/>
    <property type="match status" value="1"/>
</dbReference>
<dbReference type="InterPro" id="IPR036388">
    <property type="entry name" value="WH-like_DNA-bd_sf"/>
</dbReference>
<dbReference type="PANTHER" id="PTHR48111:SF21">
    <property type="entry name" value="DNA-BINDING DUAL MASTER TRANSCRIPTIONAL REGULATOR RPAA"/>
    <property type="match status" value="1"/>
</dbReference>
<keyword evidence="4 7" id="KW-0238">DNA-binding</keyword>
<reference evidence="11 12" key="2">
    <citation type="submission" date="2018-11" db="EMBL/GenBank/DDBJ databases">
        <title>Genomic Encyclopedia of Type Strains, Phase IV (KMG-IV): sequencing the most valuable type-strain genomes for metagenomic binning, comparative biology and taxonomic classification.</title>
        <authorList>
            <person name="Goeker M."/>
        </authorList>
    </citation>
    <scope>NUCLEOTIDE SEQUENCE [LARGE SCALE GENOMIC DNA]</scope>
    <source>
        <strain evidence="11 12">DSM 27783</strain>
    </source>
</reference>
<dbReference type="Pfam" id="PF00486">
    <property type="entry name" value="Trans_reg_C"/>
    <property type="match status" value="1"/>
</dbReference>
<dbReference type="GO" id="GO:0000976">
    <property type="term" value="F:transcription cis-regulatory region binding"/>
    <property type="evidence" value="ECO:0007669"/>
    <property type="project" value="TreeGrafter"/>
</dbReference>
<dbReference type="FunFam" id="3.40.50.2300:FF:000001">
    <property type="entry name" value="DNA-binding response regulator PhoB"/>
    <property type="match status" value="1"/>
</dbReference>
<dbReference type="PANTHER" id="PTHR48111">
    <property type="entry name" value="REGULATOR OF RPOS"/>
    <property type="match status" value="1"/>
</dbReference>